<evidence type="ECO:0000313" key="10">
    <source>
        <dbReference type="Proteomes" id="UP000298663"/>
    </source>
</evidence>
<dbReference type="Gene3D" id="2.170.300.10">
    <property type="entry name" value="Tie2 ligand-binding domain superfamily"/>
    <property type="match status" value="1"/>
</dbReference>
<dbReference type="Proteomes" id="UP000298663">
    <property type="component" value="Unassembled WGS sequence"/>
</dbReference>
<dbReference type="GO" id="GO:0007154">
    <property type="term" value="P:cell communication"/>
    <property type="evidence" value="ECO:0007669"/>
    <property type="project" value="InterPro"/>
</dbReference>
<proteinExistence type="predicted"/>
<dbReference type="Pfam" id="PF21700">
    <property type="entry name" value="EGF_DL_JAG"/>
    <property type="match status" value="1"/>
</dbReference>
<protein>
    <recommendedName>
        <fullName evidence="8">EGF-like domain-containing protein</fullName>
    </recommendedName>
</protein>
<accession>A0A4U5LWX0</accession>
<dbReference type="GO" id="GO:0016020">
    <property type="term" value="C:membrane"/>
    <property type="evidence" value="ECO:0007669"/>
    <property type="project" value="InterPro"/>
</dbReference>
<evidence type="ECO:0000256" key="7">
    <source>
        <dbReference type="SAM" id="SignalP"/>
    </source>
</evidence>
<dbReference type="PANTHER" id="PTHR24044">
    <property type="entry name" value="NOTCH LIGAND FAMILY MEMBER"/>
    <property type="match status" value="1"/>
</dbReference>
<evidence type="ECO:0000256" key="5">
    <source>
        <dbReference type="PROSITE-ProRule" id="PRU00076"/>
    </source>
</evidence>
<comment type="caution">
    <text evidence="9">The sequence shown here is derived from an EMBL/GenBank/DDBJ whole genome shotgun (WGS) entry which is preliminary data.</text>
</comment>
<keyword evidence="1" id="KW-0217">Developmental protein</keyword>
<feature type="domain" description="EGF-like" evidence="8">
    <location>
        <begin position="185"/>
        <end position="216"/>
    </location>
</feature>
<evidence type="ECO:0000256" key="3">
    <source>
        <dbReference type="ARBA" id="ARBA00022737"/>
    </source>
</evidence>
<dbReference type="Gene3D" id="2.10.25.10">
    <property type="entry name" value="Laminin"/>
    <property type="match status" value="1"/>
</dbReference>
<dbReference type="InterPro" id="IPR001774">
    <property type="entry name" value="DSL"/>
</dbReference>
<dbReference type="SMART" id="SM00181">
    <property type="entry name" value="EGF"/>
    <property type="match status" value="3"/>
</dbReference>
<dbReference type="InterPro" id="IPR000742">
    <property type="entry name" value="EGF"/>
</dbReference>
<feature type="signal peptide" evidence="7">
    <location>
        <begin position="1"/>
        <end position="21"/>
    </location>
</feature>
<reference evidence="9 10" key="2">
    <citation type="journal article" date="2019" name="G3 (Bethesda)">
        <title>Hybrid Assembly of the Genome of the Entomopathogenic Nematode Steinernema carpocapsae Identifies the X-Chromosome.</title>
        <authorList>
            <person name="Serra L."/>
            <person name="Macchietto M."/>
            <person name="Macias-Munoz A."/>
            <person name="McGill C.J."/>
            <person name="Rodriguez I.M."/>
            <person name="Rodriguez B."/>
            <person name="Murad R."/>
            <person name="Mortazavi A."/>
        </authorList>
    </citation>
    <scope>NUCLEOTIDE SEQUENCE [LARGE SCALE GENOMIC DNA]</scope>
    <source>
        <strain evidence="9 10">ALL</strain>
    </source>
</reference>
<keyword evidence="10" id="KW-1185">Reference proteome</keyword>
<evidence type="ECO:0000256" key="2">
    <source>
        <dbReference type="ARBA" id="ARBA00022536"/>
    </source>
</evidence>
<evidence type="ECO:0000256" key="6">
    <source>
        <dbReference type="SAM" id="MobiDB-lite"/>
    </source>
</evidence>
<evidence type="ECO:0000256" key="1">
    <source>
        <dbReference type="ARBA" id="ARBA00022473"/>
    </source>
</evidence>
<gene>
    <name evidence="9" type="ORF">L596_027914</name>
</gene>
<feature type="disulfide bond" evidence="5">
    <location>
        <begin position="206"/>
        <end position="215"/>
    </location>
</feature>
<dbReference type="InterPro" id="IPR050906">
    <property type="entry name" value="Notch_signaling"/>
</dbReference>
<dbReference type="EMBL" id="AZBU02000011">
    <property type="protein sequence ID" value="TKR60711.1"/>
    <property type="molecule type" value="Genomic_DNA"/>
</dbReference>
<keyword evidence="7" id="KW-0732">Signal</keyword>
<dbReference type="PROSITE" id="PS50026">
    <property type="entry name" value="EGF_3"/>
    <property type="match status" value="1"/>
</dbReference>
<name>A0A4U5LWX0_STECR</name>
<comment type="caution">
    <text evidence="5">Lacks conserved residue(s) required for the propagation of feature annotation.</text>
</comment>
<keyword evidence="2 5" id="KW-0245">EGF-like domain</keyword>
<evidence type="ECO:0000259" key="8">
    <source>
        <dbReference type="PROSITE" id="PS50026"/>
    </source>
</evidence>
<keyword evidence="4 5" id="KW-1015">Disulfide bond</keyword>
<sequence>MDRFFLLTLLILLSAALQVHSRFNRRVPNSHFQFGSRPFRTPASGRLTTRAPQRNPHGLSEAVPNGRPSRRPLRHRQRRDQPPKQIFAPDPLRLRVEEHYTLIVHFSPGEHSRRPTRQVRPPAPGIRVDSRLHENGILYFDYRIQCESGFYGADCMRQCRPAKNRICSLDGIPQCAPGWRGVLCREPVCESGCEHGKCIEPGKCICSSGFEGERCDQCISMKGCVHGSCSTPFGCDCEPGWGGTNCNTSTSICTRTRPCHNGVSAAPSGISVSAASARPVSPGPRVPRR</sequence>
<evidence type="ECO:0000256" key="4">
    <source>
        <dbReference type="ARBA" id="ARBA00023157"/>
    </source>
</evidence>
<feature type="chain" id="PRO_5021007085" description="EGF-like domain-containing protein" evidence="7">
    <location>
        <begin position="22"/>
        <end position="289"/>
    </location>
</feature>
<dbReference type="AlphaFoldDB" id="A0A4U5LWX0"/>
<dbReference type="Pfam" id="PF01414">
    <property type="entry name" value="DSL"/>
    <property type="match status" value="1"/>
</dbReference>
<evidence type="ECO:0000313" key="9">
    <source>
        <dbReference type="EMBL" id="TKR60711.1"/>
    </source>
</evidence>
<keyword evidence="3" id="KW-0677">Repeat</keyword>
<dbReference type="PROSITE" id="PS00022">
    <property type="entry name" value="EGF_1"/>
    <property type="match status" value="2"/>
</dbReference>
<reference evidence="9 10" key="1">
    <citation type="journal article" date="2015" name="Genome Biol.">
        <title>Comparative genomics of Steinernema reveals deeply conserved gene regulatory networks.</title>
        <authorList>
            <person name="Dillman A.R."/>
            <person name="Macchietto M."/>
            <person name="Porter C.F."/>
            <person name="Rogers A."/>
            <person name="Williams B."/>
            <person name="Antoshechkin I."/>
            <person name="Lee M.M."/>
            <person name="Goodwin Z."/>
            <person name="Lu X."/>
            <person name="Lewis E.E."/>
            <person name="Goodrich-Blair H."/>
            <person name="Stock S.P."/>
            <person name="Adams B.J."/>
            <person name="Sternberg P.W."/>
            <person name="Mortazavi A."/>
        </authorList>
    </citation>
    <scope>NUCLEOTIDE SEQUENCE [LARGE SCALE GENOMIC DNA]</scope>
    <source>
        <strain evidence="9 10">ALL</strain>
    </source>
</reference>
<dbReference type="STRING" id="34508.A0A4U5LWX0"/>
<feature type="region of interest" description="Disordered" evidence="6">
    <location>
        <begin position="30"/>
        <end position="86"/>
    </location>
</feature>
<dbReference type="OrthoDB" id="5912267at2759"/>
<organism evidence="9 10">
    <name type="scientific">Steinernema carpocapsae</name>
    <name type="common">Entomopathogenic nematode</name>
    <dbReference type="NCBI Taxonomy" id="34508"/>
    <lineage>
        <taxon>Eukaryota</taxon>
        <taxon>Metazoa</taxon>
        <taxon>Ecdysozoa</taxon>
        <taxon>Nematoda</taxon>
        <taxon>Chromadorea</taxon>
        <taxon>Rhabditida</taxon>
        <taxon>Tylenchina</taxon>
        <taxon>Panagrolaimomorpha</taxon>
        <taxon>Strongyloidoidea</taxon>
        <taxon>Steinernematidae</taxon>
        <taxon>Steinernema</taxon>
    </lineage>
</organism>
<dbReference type="PROSITE" id="PS01186">
    <property type="entry name" value="EGF_2"/>
    <property type="match status" value="1"/>
</dbReference>
<dbReference type="SMART" id="SM00051">
    <property type="entry name" value="DSL"/>
    <property type="match status" value="1"/>
</dbReference>
<feature type="compositionally biased region" description="Basic residues" evidence="6">
    <location>
        <begin position="68"/>
        <end position="78"/>
    </location>
</feature>